<gene>
    <name evidence="1" type="ORF">VR5_062</name>
</gene>
<dbReference type="OrthoDB" id="22774at10239"/>
<keyword evidence="2" id="KW-1185">Reference proteome</keyword>
<dbReference type="GeneID" id="26632367"/>
<proteinExistence type="predicted"/>
<accession>A0A0A7HF27</accession>
<dbReference type="EMBL" id="KP007359">
    <property type="protein sequence ID" value="AIZ01849.1"/>
    <property type="molecule type" value="Genomic_DNA"/>
</dbReference>
<name>A0A0A7HF27_9CAUD</name>
<evidence type="ECO:0000313" key="1">
    <source>
        <dbReference type="EMBL" id="AIZ01849.1"/>
    </source>
</evidence>
<dbReference type="KEGG" id="vg:26632367"/>
<organism evidence="1 2">
    <name type="scientific">Escherichia phage vb_EcoM-VR5</name>
    <dbReference type="NCBI Taxonomy" id="1567026"/>
    <lineage>
        <taxon>Viruses</taxon>
        <taxon>Duplodnaviria</taxon>
        <taxon>Heunggongvirae</taxon>
        <taxon>Uroviricota</taxon>
        <taxon>Caudoviricetes</taxon>
        <taxon>Pantevenvirales</taxon>
        <taxon>Straboviridae</taxon>
        <taxon>Tevenvirinae</taxon>
        <taxon>Dhakavirus</taxon>
        <taxon>Dhakavirus vr5</taxon>
    </lineage>
</organism>
<dbReference type="RefSeq" id="YP_009205756.1">
    <property type="nucleotide sequence ID" value="NC_028881.1"/>
</dbReference>
<protein>
    <submittedName>
        <fullName evidence="1">Uncharacterized protein</fullName>
    </submittedName>
</protein>
<dbReference type="Pfam" id="PF17595">
    <property type="entry name" value="DUF5491"/>
    <property type="match status" value="1"/>
</dbReference>
<sequence>MELKINLVGLLEEVDGEYSAIPYVLKMYLKDIAKLPIVIDPKHPDSVEIKTEKGTLTYNYHVTDEDFYIKLNYKD</sequence>
<dbReference type="Proteomes" id="UP000030715">
    <property type="component" value="Segment"/>
</dbReference>
<dbReference type="InterPro" id="IPR020248">
    <property type="entry name" value="Y03I"/>
</dbReference>
<reference evidence="1 2" key="1">
    <citation type="submission" date="2014-10" db="EMBL/GenBank/DDBJ databases">
        <title>VR bacteriophages - a small but diverse group of low-temperature viruses.</title>
        <authorList>
            <person name="Kaliniene L."/>
            <person name="Meskys R."/>
            <person name="Simoliunas E."/>
            <person name="Zajanckauskaite A."/>
            <person name="Truncaite L."/>
        </authorList>
    </citation>
    <scope>NUCLEOTIDE SEQUENCE [LARGE SCALE GENOMIC DNA]</scope>
</reference>
<evidence type="ECO:0000313" key="2">
    <source>
        <dbReference type="Proteomes" id="UP000030715"/>
    </source>
</evidence>